<dbReference type="OMA" id="DINIWGF"/>
<organism evidence="8 9">
    <name type="scientific">Aspergillus aculeatus (strain ATCC 16872 / CBS 172.66 / WB 5094)</name>
    <dbReference type="NCBI Taxonomy" id="690307"/>
    <lineage>
        <taxon>Eukaryota</taxon>
        <taxon>Fungi</taxon>
        <taxon>Dikarya</taxon>
        <taxon>Ascomycota</taxon>
        <taxon>Pezizomycotina</taxon>
        <taxon>Eurotiomycetes</taxon>
        <taxon>Eurotiomycetidae</taxon>
        <taxon>Eurotiales</taxon>
        <taxon>Aspergillaceae</taxon>
        <taxon>Aspergillus</taxon>
        <taxon>Aspergillus subgen. Circumdati</taxon>
    </lineage>
</organism>
<feature type="region of interest" description="Disordered" evidence="6">
    <location>
        <begin position="1"/>
        <end position="27"/>
    </location>
</feature>
<dbReference type="GO" id="GO:0022857">
    <property type="term" value="F:transmembrane transporter activity"/>
    <property type="evidence" value="ECO:0007669"/>
    <property type="project" value="InterPro"/>
</dbReference>
<name>A0A1L9WG99_ASPA1</name>
<feature type="transmembrane region" description="Helical" evidence="7">
    <location>
        <begin position="436"/>
        <end position="455"/>
    </location>
</feature>
<evidence type="ECO:0000256" key="7">
    <source>
        <dbReference type="SAM" id="Phobius"/>
    </source>
</evidence>
<evidence type="ECO:0000256" key="5">
    <source>
        <dbReference type="ARBA" id="ARBA00023136"/>
    </source>
</evidence>
<dbReference type="SUPFAM" id="SSF103473">
    <property type="entry name" value="MFS general substrate transporter"/>
    <property type="match status" value="1"/>
</dbReference>
<evidence type="ECO:0000256" key="6">
    <source>
        <dbReference type="SAM" id="MobiDB-lite"/>
    </source>
</evidence>
<dbReference type="Pfam" id="PF07690">
    <property type="entry name" value="MFS_1"/>
    <property type="match status" value="1"/>
</dbReference>
<feature type="transmembrane region" description="Helical" evidence="7">
    <location>
        <begin position="83"/>
        <end position="103"/>
    </location>
</feature>
<feature type="transmembrane region" description="Helical" evidence="7">
    <location>
        <begin position="277"/>
        <end position="304"/>
    </location>
</feature>
<evidence type="ECO:0000313" key="9">
    <source>
        <dbReference type="Proteomes" id="UP000184546"/>
    </source>
</evidence>
<dbReference type="InterPro" id="IPR036259">
    <property type="entry name" value="MFS_trans_sf"/>
</dbReference>
<dbReference type="InterPro" id="IPR011701">
    <property type="entry name" value="MFS"/>
</dbReference>
<proteinExistence type="predicted"/>
<evidence type="ECO:0000256" key="1">
    <source>
        <dbReference type="ARBA" id="ARBA00004141"/>
    </source>
</evidence>
<feature type="transmembrane region" description="Helical" evidence="7">
    <location>
        <begin position="344"/>
        <end position="364"/>
    </location>
</feature>
<dbReference type="AlphaFoldDB" id="A0A1L9WG99"/>
<feature type="transmembrane region" description="Helical" evidence="7">
    <location>
        <begin position="45"/>
        <end position="63"/>
    </location>
</feature>
<dbReference type="RefSeq" id="XP_020051538.1">
    <property type="nucleotide sequence ID" value="XM_020202028.1"/>
</dbReference>
<dbReference type="GO" id="GO:0016020">
    <property type="term" value="C:membrane"/>
    <property type="evidence" value="ECO:0007669"/>
    <property type="project" value="UniProtKB-SubCell"/>
</dbReference>
<dbReference type="OrthoDB" id="3639251at2759"/>
<evidence type="ECO:0000256" key="3">
    <source>
        <dbReference type="ARBA" id="ARBA00022692"/>
    </source>
</evidence>
<keyword evidence="9" id="KW-1185">Reference proteome</keyword>
<evidence type="ECO:0008006" key="10">
    <source>
        <dbReference type="Google" id="ProtNLM"/>
    </source>
</evidence>
<gene>
    <name evidence="8" type="ORF">ASPACDRAFT_47942</name>
</gene>
<keyword evidence="3 7" id="KW-0812">Transmembrane</keyword>
<dbReference type="VEuPathDB" id="FungiDB:ASPACDRAFT_47942"/>
<feature type="transmembrane region" description="Helical" evidence="7">
    <location>
        <begin position="136"/>
        <end position="159"/>
    </location>
</feature>
<feature type="transmembrane region" description="Helical" evidence="7">
    <location>
        <begin position="310"/>
        <end position="332"/>
    </location>
</feature>
<feature type="transmembrane region" description="Helical" evidence="7">
    <location>
        <begin position="370"/>
        <end position="391"/>
    </location>
</feature>
<dbReference type="PANTHER" id="PTHR43791">
    <property type="entry name" value="PERMEASE-RELATED"/>
    <property type="match status" value="1"/>
</dbReference>
<comment type="subcellular location">
    <subcellularLocation>
        <location evidence="1">Membrane</location>
        <topology evidence="1">Multi-pass membrane protein</topology>
    </subcellularLocation>
</comment>
<keyword evidence="5 7" id="KW-0472">Membrane</keyword>
<reference evidence="9" key="1">
    <citation type="journal article" date="2017" name="Genome Biol.">
        <title>Comparative genomics reveals high biological diversity and specific adaptations in the industrially and medically important fungal genus Aspergillus.</title>
        <authorList>
            <person name="de Vries R.P."/>
            <person name="Riley R."/>
            <person name="Wiebenga A."/>
            <person name="Aguilar-Osorio G."/>
            <person name="Amillis S."/>
            <person name="Uchima C.A."/>
            <person name="Anderluh G."/>
            <person name="Asadollahi M."/>
            <person name="Askin M."/>
            <person name="Barry K."/>
            <person name="Battaglia E."/>
            <person name="Bayram O."/>
            <person name="Benocci T."/>
            <person name="Braus-Stromeyer S.A."/>
            <person name="Caldana C."/>
            <person name="Canovas D."/>
            <person name="Cerqueira G.C."/>
            <person name="Chen F."/>
            <person name="Chen W."/>
            <person name="Choi C."/>
            <person name="Clum A."/>
            <person name="Dos Santos R.A."/>
            <person name="Damasio A.R."/>
            <person name="Diallinas G."/>
            <person name="Emri T."/>
            <person name="Fekete E."/>
            <person name="Flipphi M."/>
            <person name="Freyberg S."/>
            <person name="Gallo A."/>
            <person name="Gournas C."/>
            <person name="Habgood R."/>
            <person name="Hainaut M."/>
            <person name="Harispe M.L."/>
            <person name="Henrissat B."/>
            <person name="Hilden K.S."/>
            <person name="Hope R."/>
            <person name="Hossain A."/>
            <person name="Karabika E."/>
            <person name="Karaffa L."/>
            <person name="Karanyi Z."/>
            <person name="Krasevec N."/>
            <person name="Kuo A."/>
            <person name="Kusch H."/>
            <person name="LaButti K."/>
            <person name="Lagendijk E.L."/>
            <person name="Lapidus A."/>
            <person name="Levasseur A."/>
            <person name="Lindquist E."/>
            <person name="Lipzen A."/>
            <person name="Logrieco A.F."/>
            <person name="MacCabe A."/>
            <person name="Maekelae M.R."/>
            <person name="Malavazi I."/>
            <person name="Melin P."/>
            <person name="Meyer V."/>
            <person name="Mielnichuk N."/>
            <person name="Miskei M."/>
            <person name="Molnar A.P."/>
            <person name="Mule G."/>
            <person name="Ngan C.Y."/>
            <person name="Orejas M."/>
            <person name="Orosz E."/>
            <person name="Ouedraogo J.P."/>
            <person name="Overkamp K.M."/>
            <person name="Park H.-S."/>
            <person name="Perrone G."/>
            <person name="Piumi F."/>
            <person name="Punt P.J."/>
            <person name="Ram A.F."/>
            <person name="Ramon A."/>
            <person name="Rauscher S."/>
            <person name="Record E."/>
            <person name="Riano-Pachon D.M."/>
            <person name="Robert V."/>
            <person name="Roehrig J."/>
            <person name="Ruller R."/>
            <person name="Salamov A."/>
            <person name="Salih N.S."/>
            <person name="Samson R.A."/>
            <person name="Sandor E."/>
            <person name="Sanguinetti M."/>
            <person name="Schuetze T."/>
            <person name="Sepcic K."/>
            <person name="Shelest E."/>
            <person name="Sherlock G."/>
            <person name="Sophianopoulou V."/>
            <person name="Squina F.M."/>
            <person name="Sun H."/>
            <person name="Susca A."/>
            <person name="Todd R.B."/>
            <person name="Tsang A."/>
            <person name="Unkles S.E."/>
            <person name="van de Wiele N."/>
            <person name="van Rossen-Uffink D."/>
            <person name="Oliveira J.V."/>
            <person name="Vesth T.C."/>
            <person name="Visser J."/>
            <person name="Yu J.-H."/>
            <person name="Zhou M."/>
            <person name="Andersen M.R."/>
            <person name="Archer D.B."/>
            <person name="Baker S.E."/>
            <person name="Benoit I."/>
            <person name="Brakhage A.A."/>
            <person name="Braus G.H."/>
            <person name="Fischer R."/>
            <person name="Frisvad J.C."/>
            <person name="Goldman G.H."/>
            <person name="Houbraken J."/>
            <person name="Oakley B."/>
            <person name="Pocsi I."/>
            <person name="Scazzocchio C."/>
            <person name="Seiboth B."/>
            <person name="vanKuyk P.A."/>
            <person name="Wortman J."/>
            <person name="Dyer P.S."/>
            <person name="Grigoriev I.V."/>
        </authorList>
    </citation>
    <scope>NUCLEOTIDE SEQUENCE [LARGE SCALE GENOMIC DNA]</scope>
    <source>
        <strain evidence="9">ATCC 16872 / CBS 172.66 / WB 5094</strain>
    </source>
</reference>
<accession>A0A1L9WG99</accession>
<dbReference type="EMBL" id="KV878990">
    <property type="protein sequence ID" value="OJJ95198.1"/>
    <property type="molecule type" value="Genomic_DNA"/>
</dbReference>
<protein>
    <recommendedName>
        <fullName evidence="10">Major facilitator superfamily (MFS) profile domain-containing protein</fullName>
    </recommendedName>
</protein>
<dbReference type="Gene3D" id="1.20.1250.20">
    <property type="entry name" value="MFS general substrate transporter like domains"/>
    <property type="match status" value="2"/>
</dbReference>
<sequence>MSLTSSTKAPVDHVQTPEEDGIVRSRPGKATKEERRILHRVDRRLIVMLGLLHTVSLIDRGNLGTASVAGMTKQLHLIGMRYSIIAVAFFPPYIFFQALGPVLVRKLGPVAYISGVCFVWGAVMLSAGFVKDWTQLVGIRIVIGALEAGFFPGAVYLISTWYTRFEIQKRYALFYLLGCVASAFTGLLSYGITFMNGLGGLTAWRWIFVIQGLITCVLAAIAYFVLIDFPDRMLTQRNRFLSPREYELVIQRIDADRSDAALEPFNLRKYLAAGLDIHIWGFGLIYFCSTTTAYALSYFLPIIYQNGMGFSMGVSLCLFAPPYAAAGIVMMATSWVGDRYRIRGPIIVFNSVLCLIGLPLMGFTTGVAPRLVGCFFTTIGANGNIPAAMAYQANNVRGQWKRAICSAIFVGLGASGGMTGSLVYRSQDAPEYRPGILVSIGLTCLSIVLVGLLSLRLHYLNKKVDKGELVIGGLRGFKYTL</sequence>
<evidence type="ECO:0000256" key="2">
    <source>
        <dbReference type="ARBA" id="ARBA00022448"/>
    </source>
</evidence>
<dbReference type="Proteomes" id="UP000184546">
    <property type="component" value="Unassembled WGS sequence"/>
</dbReference>
<keyword evidence="2" id="KW-0813">Transport</keyword>
<keyword evidence="4 7" id="KW-1133">Transmembrane helix</keyword>
<feature type="transmembrane region" description="Helical" evidence="7">
    <location>
        <begin position="110"/>
        <end position="130"/>
    </location>
</feature>
<dbReference type="PANTHER" id="PTHR43791:SF47">
    <property type="entry name" value="MAJOR FACILITATOR SUPERFAMILY (MFS) PROFILE DOMAIN-CONTAINING PROTEIN-RELATED"/>
    <property type="match status" value="1"/>
</dbReference>
<dbReference type="GeneID" id="30975842"/>
<feature type="transmembrane region" description="Helical" evidence="7">
    <location>
        <begin position="403"/>
        <end position="424"/>
    </location>
</feature>
<evidence type="ECO:0000256" key="4">
    <source>
        <dbReference type="ARBA" id="ARBA00022989"/>
    </source>
</evidence>
<feature type="transmembrane region" description="Helical" evidence="7">
    <location>
        <begin position="171"/>
        <end position="192"/>
    </location>
</feature>
<dbReference type="FunFam" id="1.20.1250.20:FF:000018">
    <property type="entry name" value="MFS transporter permease"/>
    <property type="match status" value="1"/>
</dbReference>
<evidence type="ECO:0000313" key="8">
    <source>
        <dbReference type="EMBL" id="OJJ95198.1"/>
    </source>
</evidence>
<feature type="transmembrane region" description="Helical" evidence="7">
    <location>
        <begin position="204"/>
        <end position="227"/>
    </location>
</feature>